<feature type="domain" description="Glycoside hydrolase family 20 catalytic" evidence="7">
    <location>
        <begin position="140"/>
        <end position="305"/>
    </location>
</feature>
<gene>
    <name evidence="9" type="ORF">GCM10017584_04990</name>
</gene>
<dbReference type="PANTHER" id="PTHR22600:SF57">
    <property type="entry name" value="BETA-N-ACETYLHEXOSAMINIDASE"/>
    <property type="match status" value="1"/>
</dbReference>
<comment type="similarity">
    <text evidence="2">Belongs to the glycosyl hydrolase 20 family.</text>
</comment>
<dbReference type="EC" id="3.2.1.52" evidence="3"/>
<evidence type="ECO:0000313" key="9">
    <source>
        <dbReference type="EMBL" id="GLJ74926.1"/>
    </source>
</evidence>
<dbReference type="Gene3D" id="3.30.379.10">
    <property type="entry name" value="Chitobiase/beta-hexosaminidase domain 2-like"/>
    <property type="match status" value="1"/>
</dbReference>
<evidence type="ECO:0000313" key="10">
    <source>
        <dbReference type="Proteomes" id="UP001142372"/>
    </source>
</evidence>
<dbReference type="RefSeq" id="WP_271175604.1">
    <property type="nucleotide sequence ID" value="NZ_BAAAJO010000001.1"/>
</dbReference>
<accession>A0A9W6LYK4</accession>
<dbReference type="PRINTS" id="PR00738">
    <property type="entry name" value="GLHYDRLASE20"/>
</dbReference>
<sequence>MPAGEPIPVIPRPVSAESVDGAPFTLRPGARVSVAGAGAGEVAELLLAELASDCRRDLTVVHEPPAFGDIAIVIAEDEVPEDARAEGYNLAVTAEGVRIGAASAAGAFWGVQTLRQLLPVECASDPLTIEPVIIRDRPRYAYRGAMLDVARHFFAPAEVRRFIDAIVLLKINHLHLHLTDDQGWRIQIERWPNLTAHGGSTGSDGSAGGFYTQDEFRELVAYAAARHVTIVPELDMPGHTNAALASYPELTPSGVAPALYTGSKVGFSTLQADDVRTWEFIDDVVGEVAALTPGPYLHIGGDECLSTSPGEFLRFIARATAIVADHGKTPAGWHEMGKSDALPDGTIGQYWDFLTPRESAGDETLSFVRQGGSVIMSPADVSYLDIVYEEGDRLGQDWADGPTSIRQSYEWDPARIVPGLGDAHILGVEGPVWTETLATIDDVEEMVFPRLAAVAEVAWSPAPADTADVESVRDFGDFAPRLAALGAHWAAAGTNFRRVPEIAWHEHASV</sequence>
<dbReference type="InterPro" id="IPR017853">
    <property type="entry name" value="GH"/>
</dbReference>
<dbReference type="CDD" id="cd06568">
    <property type="entry name" value="GH20_SpHex_like"/>
    <property type="match status" value="1"/>
</dbReference>
<feature type="active site" description="Proton donor" evidence="6">
    <location>
        <position position="303"/>
    </location>
</feature>
<dbReference type="InterPro" id="IPR015882">
    <property type="entry name" value="HEX_bac_N"/>
</dbReference>
<keyword evidence="5" id="KW-0326">Glycosidase</keyword>
<dbReference type="Proteomes" id="UP001142372">
    <property type="component" value="Unassembled WGS sequence"/>
</dbReference>
<reference evidence="9" key="2">
    <citation type="submission" date="2023-01" db="EMBL/GenBank/DDBJ databases">
        <authorList>
            <person name="Sun Q."/>
            <person name="Evtushenko L."/>
        </authorList>
    </citation>
    <scope>NUCLEOTIDE SEQUENCE</scope>
    <source>
        <strain evidence="9">VKM Ac-1401</strain>
    </source>
</reference>
<dbReference type="Gene3D" id="3.20.20.80">
    <property type="entry name" value="Glycosidases"/>
    <property type="match status" value="1"/>
</dbReference>
<keyword evidence="10" id="KW-1185">Reference proteome</keyword>
<evidence type="ECO:0000256" key="2">
    <source>
        <dbReference type="ARBA" id="ARBA00006285"/>
    </source>
</evidence>
<dbReference type="AlphaFoldDB" id="A0A9W6LYK4"/>
<dbReference type="Pfam" id="PF00728">
    <property type="entry name" value="Glyco_hydro_20"/>
    <property type="match status" value="2"/>
</dbReference>
<name>A0A9W6LYK4_9MICO</name>
<dbReference type="GO" id="GO:0004563">
    <property type="term" value="F:beta-N-acetylhexosaminidase activity"/>
    <property type="evidence" value="ECO:0007669"/>
    <property type="project" value="UniProtKB-EC"/>
</dbReference>
<dbReference type="SUPFAM" id="SSF55545">
    <property type="entry name" value="beta-N-acetylhexosaminidase-like domain"/>
    <property type="match status" value="1"/>
</dbReference>
<dbReference type="InterPro" id="IPR029018">
    <property type="entry name" value="Hex-like_dom2"/>
</dbReference>
<organism evidence="9 10">
    <name type="scientific">Leifsonia poae</name>
    <dbReference type="NCBI Taxonomy" id="110933"/>
    <lineage>
        <taxon>Bacteria</taxon>
        <taxon>Bacillati</taxon>
        <taxon>Actinomycetota</taxon>
        <taxon>Actinomycetes</taxon>
        <taxon>Micrococcales</taxon>
        <taxon>Microbacteriaceae</taxon>
        <taxon>Leifsonia</taxon>
    </lineage>
</organism>
<evidence type="ECO:0000256" key="4">
    <source>
        <dbReference type="ARBA" id="ARBA00022801"/>
    </source>
</evidence>
<dbReference type="PANTHER" id="PTHR22600">
    <property type="entry name" value="BETA-HEXOSAMINIDASE"/>
    <property type="match status" value="1"/>
</dbReference>
<evidence type="ECO:0000256" key="5">
    <source>
        <dbReference type="ARBA" id="ARBA00023295"/>
    </source>
</evidence>
<comment type="catalytic activity">
    <reaction evidence="1">
        <text>Hydrolysis of terminal non-reducing N-acetyl-D-hexosamine residues in N-acetyl-beta-D-hexosaminides.</text>
        <dbReference type="EC" id="3.2.1.52"/>
    </reaction>
</comment>
<dbReference type="Pfam" id="PF02838">
    <property type="entry name" value="Glyco_hydro_20b"/>
    <property type="match status" value="1"/>
</dbReference>
<dbReference type="GO" id="GO:0030203">
    <property type="term" value="P:glycosaminoglycan metabolic process"/>
    <property type="evidence" value="ECO:0007669"/>
    <property type="project" value="TreeGrafter"/>
</dbReference>
<dbReference type="GO" id="GO:0016020">
    <property type="term" value="C:membrane"/>
    <property type="evidence" value="ECO:0007669"/>
    <property type="project" value="TreeGrafter"/>
</dbReference>
<dbReference type="EMBL" id="BSEN01000001">
    <property type="protein sequence ID" value="GLJ74926.1"/>
    <property type="molecule type" value="Genomic_DNA"/>
</dbReference>
<evidence type="ECO:0000256" key="1">
    <source>
        <dbReference type="ARBA" id="ARBA00001231"/>
    </source>
</evidence>
<keyword evidence="4" id="KW-0378">Hydrolase</keyword>
<protein>
    <recommendedName>
        <fullName evidence="3">beta-N-acetylhexosaminidase</fullName>
        <ecNumber evidence="3">3.2.1.52</ecNumber>
    </recommendedName>
</protein>
<evidence type="ECO:0000256" key="3">
    <source>
        <dbReference type="ARBA" id="ARBA00012663"/>
    </source>
</evidence>
<feature type="domain" description="Glycoside hydrolase family 20 catalytic" evidence="7">
    <location>
        <begin position="314"/>
        <end position="461"/>
    </location>
</feature>
<dbReference type="InterPro" id="IPR025705">
    <property type="entry name" value="Beta_hexosaminidase_sua/sub"/>
</dbReference>
<dbReference type="GO" id="GO:0005975">
    <property type="term" value="P:carbohydrate metabolic process"/>
    <property type="evidence" value="ECO:0007669"/>
    <property type="project" value="InterPro"/>
</dbReference>
<reference evidence="9" key="1">
    <citation type="journal article" date="2014" name="Int. J. Syst. Evol. Microbiol.">
        <title>Complete genome sequence of Corynebacterium casei LMG S-19264T (=DSM 44701T), isolated from a smear-ripened cheese.</title>
        <authorList>
            <consortium name="US DOE Joint Genome Institute (JGI-PGF)"/>
            <person name="Walter F."/>
            <person name="Albersmeier A."/>
            <person name="Kalinowski J."/>
            <person name="Ruckert C."/>
        </authorList>
    </citation>
    <scope>NUCLEOTIDE SEQUENCE</scope>
    <source>
        <strain evidence="9">VKM Ac-1401</strain>
    </source>
</reference>
<dbReference type="InterPro" id="IPR015883">
    <property type="entry name" value="Glyco_hydro_20_cat"/>
</dbReference>
<dbReference type="SUPFAM" id="SSF51445">
    <property type="entry name" value="(Trans)glycosidases"/>
    <property type="match status" value="1"/>
</dbReference>
<evidence type="ECO:0000259" key="8">
    <source>
        <dbReference type="Pfam" id="PF02838"/>
    </source>
</evidence>
<evidence type="ECO:0000256" key="6">
    <source>
        <dbReference type="PIRSR" id="PIRSR625705-1"/>
    </source>
</evidence>
<feature type="domain" description="Beta-hexosaminidase bacterial type N-terminal" evidence="8">
    <location>
        <begin position="8"/>
        <end position="136"/>
    </location>
</feature>
<evidence type="ECO:0000259" key="7">
    <source>
        <dbReference type="Pfam" id="PF00728"/>
    </source>
</evidence>
<comment type="caution">
    <text evidence="9">The sequence shown here is derived from an EMBL/GenBank/DDBJ whole genome shotgun (WGS) entry which is preliminary data.</text>
</comment>
<proteinExistence type="inferred from homology"/>